<feature type="region of interest" description="Disordered" evidence="2">
    <location>
        <begin position="483"/>
        <end position="509"/>
    </location>
</feature>
<organism evidence="3 4">
    <name type="scientific">Lunasporangiospora selenospora</name>
    <dbReference type="NCBI Taxonomy" id="979761"/>
    <lineage>
        <taxon>Eukaryota</taxon>
        <taxon>Fungi</taxon>
        <taxon>Fungi incertae sedis</taxon>
        <taxon>Mucoromycota</taxon>
        <taxon>Mortierellomycotina</taxon>
        <taxon>Mortierellomycetes</taxon>
        <taxon>Mortierellales</taxon>
        <taxon>Mortierellaceae</taxon>
        <taxon>Lunasporangiospora</taxon>
    </lineage>
</organism>
<sequence>MDDENEVEKAIGQDASRARLRALQVMLKTLLESPFIQERINPNYVKKMAFHGSPLTDKECIVVAVLADVLRPYVPKRRPLDSGGTAPPLAHPTLMAPLVFIANSVLRATGYSHFARLTCPEVSPSSLQALHMGPAELYEVFCTNEEGRFDVNDARGRSLTSIAQATMPPENKRAIFEAFFDLPKIAQICDRHGLDFADRLVFVDRHCVRILGKEKEYSQDHSGYRRRSKYEERRKQKKSTGQINWNEELDRIQWTKDRAESQRTEVSQQLHQLELTVRQLRDELAVKEKNKSGLSQSVHERRKNRDLVEEGRWYYALRTYNKSVRRLRSTAMEKEAELRRLRQEQYYWTKVLAVSQVASKSAGEDELPADTVLTPNRFAVEDSTERLDLTQLPSDQVVFAGTDYGIVTMSETVPQTLSEIQVHLNRFALLFDQVDTDAPSTESPAQAGSSVAATATKRSVTQQIELEKLRLPRSHRITAKQINDISHSEKSARKRNRRLRSHDNRSTREAIEQLSNRENVLKTANSLGAIDSARRFHRSVEDDLKAFEASNARQRDLRNQRLRTAKAWAKLGATERTHVREHVRQHDVKNDRALVGTVAYGDGWCDSCLVHHIPRNSGGRFGHILQCPKEEKKYFKVMLIGDAGTGVGSRIKGHARRGGGKMRKEHRQHCTVGITSEYRSSKTCIFCFQEVRLARARRVIRGEVKTVKVHGAVECVNPKCPSLKCGYSIRPRDVHSAVAIAIAGASNLLSPERATLTPFKRQLRPLGVNPTTKNTSQTLELLSSSSSSRRIPGEPLADRGVL</sequence>
<keyword evidence="1" id="KW-0175">Coiled coil</keyword>
<protein>
    <submittedName>
        <fullName evidence="3">Uncharacterized protein</fullName>
    </submittedName>
</protein>
<dbReference type="Proteomes" id="UP000780801">
    <property type="component" value="Unassembled WGS sequence"/>
</dbReference>
<evidence type="ECO:0000313" key="3">
    <source>
        <dbReference type="EMBL" id="KAF9578965.1"/>
    </source>
</evidence>
<feature type="region of interest" description="Disordered" evidence="2">
    <location>
        <begin position="764"/>
        <end position="802"/>
    </location>
</feature>
<dbReference type="EMBL" id="JAABOA010003161">
    <property type="protein sequence ID" value="KAF9578965.1"/>
    <property type="molecule type" value="Genomic_DNA"/>
</dbReference>
<feature type="compositionally biased region" description="Polar residues" evidence="2">
    <location>
        <begin position="769"/>
        <end position="782"/>
    </location>
</feature>
<feature type="compositionally biased region" description="Polar residues" evidence="2">
    <location>
        <begin position="438"/>
        <end position="457"/>
    </location>
</feature>
<name>A0A9P6KBS5_9FUNG</name>
<comment type="caution">
    <text evidence="3">The sequence shown here is derived from an EMBL/GenBank/DDBJ whole genome shotgun (WGS) entry which is preliminary data.</text>
</comment>
<evidence type="ECO:0000256" key="2">
    <source>
        <dbReference type="SAM" id="MobiDB-lite"/>
    </source>
</evidence>
<accession>A0A9P6KBS5</accession>
<keyword evidence="4" id="KW-1185">Reference proteome</keyword>
<feature type="region of interest" description="Disordered" evidence="2">
    <location>
        <begin position="221"/>
        <end position="242"/>
    </location>
</feature>
<dbReference type="AlphaFoldDB" id="A0A9P6KBS5"/>
<feature type="region of interest" description="Disordered" evidence="2">
    <location>
        <begin position="437"/>
        <end position="457"/>
    </location>
</feature>
<reference evidence="3" key="1">
    <citation type="journal article" date="2020" name="Fungal Divers.">
        <title>Resolving the Mortierellaceae phylogeny through synthesis of multi-gene phylogenetics and phylogenomics.</title>
        <authorList>
            <person name="Vandepol N."/>
            <person name="Liber J."/>
            <person name="Desiro A."/>
            <person name="Na H."/>
            <person name="Kennedy M."/>
            <person name="Barry K."/>
            <person name="Grigoriev I.V."/>
            <person name="Miller A.N."/>
            <person name="O'Donnell K."/>
            <person name="Stajich J.E."/>
            <person name="Bonito G."/>
        </authorList>
    </citation>
    <scope>NUCLEOTIDE SEQUENCE</scope>
    <source>
        <strain evidence="3">KOD1015</strain>
    </source>
</reference>
<feature type="compositionally biased region" description="Basic and acidic residues" evidence="2">
    <location>
        <begin position="221"/>
        <end position="234"/>
    </location>
</feature>
<proteinExistence type="predicted"/>
<gene>
    <name evidence="3" type="ORF">BGW38_004979</name>
</gene>
<evidence type="ECO:0000256" key="1">
    <source>
        <dbReference type="SAM" id="Coils"/>
    </source>
</evidence>
<feature type="coiled-coil region" evidence="1">
    <location>
        <begin position="256"/>
        <end position="344"/>
    </location>
</feature>
<dbReference type="OrthoDB" id="2424936at2759"/>
<evidence type="ECO:0000313" key="4">
    <source>
        <dbReference type="Proteomes" id="UP000780801"/>
    </source>
</evidence>